<dbReference type="PANTHER" id="PTHR10491">
    <property type="entry name" value="DTDP-4-DEHYDRORHAMNOSE REDUCTASE"/>
    <property type="match status" value="1"/>
</dbReference>
<keyword evidence="9" id="KW-1185">Reference proteome</keyword>
<evidence type="ECO:0000256" key="5">
    <source>
        <dbReference type="ARBA" id="ARBA00048200"/>
    </source>
</evidence>
<dbReference type="InterPro" id="IPR036291">
    <property type="entry name" value="NAD(P)-bd_dom_sf"/>
</dbReference>
<keyword evidence="6" id="KW-0521">NADP</keyword>
<dbReference type="SUPFAM" id="SSF51735">
    <property type="entry name" value="NAD(P)-binding Rossmann-fold domains"/>
    <property type="match status" value="1"/>
</dbReference>
<feature type="domain" description="RmlD-like substrate binding" evidence="7">
    <location>
        <begin position="447"/>
        <end position="720"/>
    </location>
</feature>
<dbReference type="EC" id="1.1.1.133" evidence="3 6"/>
<dbReference type="KEGG" id="nib:GU926_15555"/>
<evidence type="ECO:0000256" key="4">
    <source>
        <dbReference type="ARBA" id="ARBA00017099"/>
    </source>
</evidence>
<accession>A0A6P1P2Y2</accession>
<evidence type="ECO:0000256" key="1">
    <source>
        <dbReference type="ARBA" id="ARBA00004781"/>
    </source>
</evidence>
<comment type="pathway">
    <text evidence="1 6">Carbohydrate biosynthesis; dTDP-L-rhamnose biosynthesis.</text>
</comment>
<dbReference type="UniPathway" id="UPA00124"/>
<evidence type="ECO:0000313" key="9">
    <source>
        <dbReference type="Proteomes" id="UP000464214"/>
    </source>
</evidence>
<dbReference type="GO" id="GO:0005975">
    <property type="term" value="P:carbohydrate metabolic process"/>
    <property type="evidence" value="ECO:0007669"/>
    <property type="project" value="InterPro"/>
</dbReference>
<proteinExistence type="inferred from homology"/>
<dbReference type="Pfam" id="PF04321">
    <property type="entry name" value="RmlD_sub_bind"/>
    <property type="match status" value="1"/>
</dbReference>
<dbReference type="Gene3D" id="3.40.50.720">
    <property type="entry name" value="NAD(P)-binding Rossmann-like Domain"/>
    <property type="match status" value="1"/>
</dbReference>
<evidence type="ECO:0000313" key="8">
    <source>
        <dbReference type="EMBL" id="QHL88767.1"/>
    </source>
</evidence>
<comment type="similarity">
    <text evidence="2 6">Belongs to the dTDP-4-dehydrorhamnose reductase family.</text>
</comment>
<dbReference type="GO" id="GO:0019305">
    <property type="term" value="P:dTDP-rhamnose biosynthetic process"/>
    <property type="evidence" value="ECO:0007669"/>
    <property type="project" value="UniProtKB-UniPathway"/>
</dbReference>
<dbReference type="GO" id="GO:0004553">
    <property type="term" value="F:hydrolase activity, hydrolyzing O-glycosyl compounds"/>
    <property type="evidence" value="ECO:0007669"/>
    <property type="project" value="InterPro"/>
</dbReference>
<dbReference type="PANTHER" id="PTHR10491:SF4">
    <property type="entry name" value="METHIONINE ADENOSYLTRANSFERASE 2 SUBUNIT BETA"/>
    <property type="match status" value="1"/>
</dbReference>
<dbReference type="Proteomes" id="UP000464214">
    <property type="component" value="Chromosome"/>
</dbReference>
<keyword evidence="6 8" id="KW-0560">Oxidoreductase</keyword>
<evidence type="ECO:0000259" key="7">
    <source>
        <dbReference type="Pfam" id="PF04321"/>
    </source>
</evidence>
<comment type="function">
    <text evidence="6">Catalyzes the reduction of dTDP-6-deoxy-L-lyxo-4-hexulose to yield dTDP-L-rhamnose.</text>
</comment>
<comment type="catalytic activity">
    <reaction evidence="5">
        <text>dTDP-beta-L-rhamnose + NADP(+) = dTDP-4-dehydro-beta-L-rhamnose + NADPH + H(+)</text>
        <dbReference type="Rhea" id="RHEA:21796"/>
        <dbReference type="ChEBI" id="CHEBI:15378"/>
        <dbReference type="ChEBI" id="CHEBI:57510"/>
        <dbReference type="ChEBI" id="CHEBI:57783"/>
        <dbReference type="ChEBI" id="CHEBI:58349"/>
        <dbReference type="ChEBI" id="CHEBI:62830"/>
        <dbReference type="EC" id="1.1.1.133"/>
    </reaction>
</comment>
<reference evidence="8 9" key="1">
    <citation type="submission" date="2020-01" db="EMBL/GenBank/DDBJ databases">
        <authorList>
            <person name="Kim M."/>
        </authorList>
    </citation>
    <scope>NUCLEOTIDE SEQUENCE [LARGE SCALE GENOMIC DNA]</scope>
    <source>
        <strain evidence="8 9">BT10</strain>
    </source>
</reference>
<name>A0A6P1P2Y2_9BACT</name>
<dbReference type="InterPro" id="IPR029903">
    <property type="entry name" value="RmlD-like-bd"/>
</dbReference>
<dbReference type="AlphaFoldDB" id="A0A6P1P2Y2"/>
<protein>
    <recommendedName>
        <fullName evidence="4 6">dTDP-4-dehydrorhamnose reductase</fullName>
        <ecNumber evidence="3 6">1.1.1.133</ecNumber>
    </recommendedName>
</protein>
<dbReference type="Gene3D" id="3.20.20.80">
    <property type="entry name" value="Glycosidases"/>
    <property type="match status" value="1"/>
</dbReference>
<evidence type="ECO:0000256" key="6">
    <source>
        <dbReference type="RuleBase" id="RU364082"/>
    </source>
</evidence>
<dbReference type="GO" id="GO:0008831">
    <property type="term" value="F:dTDP-4-dehydrorhamnose reductase activity"/>
    <property type="evidence" value="ECO:0007669"/>
    <property type="project" value="UniProtKB-EC"/>
</dbReference>
<dbReference type="InterPro" id="IPR017853">
    <property type="entry name" value="GH"/>
</dbReference>
<dbReference type="RefSeq" id="WP_160693487.1">
    <property type="nucleotide sequence ID" value="NZ_CP047897.1"/>
</dbReference>
<gene>
    <name evidence="8" type="primary">rfbD</name>
    <name evidence="8" type="ORF">GU926_15555</name>
</gene>
<organism evidence="8 9">
    <name type="scientific">Nibribacter ruber</name>
    <dbReference type="NCBI Taxonomy" id="2698458"/>
    <lineage>
        <taxon>Bacteria</taxon>
        <taxon>Pseudomonadati</taxon>
        <taxon>Bacteroidota</taxon>
        <taxon>Cytophagia</taxon>
        <taxon>Cytophagales</taxon>
        <taxon>Hymenobacteraceae</taxon>
        <taxon>Nibribacter</taxon>
    </lineage>
</organism>
<dbReference type="Gene3D" id="3.90.25.10">
    <property type="entry name" value="UDP-galactose 4-epimerase, domain 1"/>
    <property type="match status" value="1"/>
</dbReference>
<dbReference type="NCBIfam" id="TIGR01214">
    <property type="entry name" value="rmlD"/>
    <property type="match status" value="1"/>
</dbReference>
<evidence type="ECO:0000256" key="3">
    <source>
        <dbReference type="ARBA" id="ARBA00012929"/>
    </source>
</evidence>
<dbReference type="InterPro" id="IPR005913">
    <property type="entry name" value="dTDP_dehydrorham_reduct"/>
</dbReference>
<dbReference type="SUPFAM" id="SSF51445">
    <property type="entry name" value="(Trans)glycosidases"/>
    <property type="match status" value="1"/>
</dbReference>
<dbReference type="Pfam" id="PF00232">
    <property type="entry name" value="Glyco_hydro_1"/>
    <property type="match status" value="1"/>
</dbReference>
<sequence length="745" mass="83416">MGNLELWGGIECTVNRVGEQYFDQLAQSGHAHRLSDLEVVADLGIKKLRYPVLWEHVAPEHPENQNWEWATERLNKLRDLSIDPIVGLLHHGSGPQYTNLLDPDFPEKFATYAKSVARQFPWVTHYTPINEPLTTARFSALYGLWYPHAQDDASFVKALYNQIKGTQLAMQAIREITPEAKLVQTDDLGYIHATPTLQYQADFENYRRWLSWDLLAGKVNPQHPLWDYLTGSQLSTEALLDLVNNPCPADIIGVNYYVTSERYLDEHLIQYPVHTHGSNDQHRYADVEAVRVASVTPVGLQQLLTDACDRYNVPVVVTEAHLGCSREEQMRWLHEVWDSGLFLRKQGKNVLAVTAWSLLGAYDWNTLLTQNNGHYECGVFDVRSGTPRATAAAHLLKKLAAGQDAHHIARLPGWWKRSNRALYPEPQEATECFGLPVDLEELSHTPLLITGATGTLGRAFARICEDRGLPYVLLTRQDMDIADSASVEKALTKYKPWALVNTAGYVRVDDAENDSMACYRENTQGPVCLARHCQARNIAFVTFSSDLVFNGEKAEPYTETDQPNPVNVYGRSKLLAEVQVLAAMPGALVIRTSAFFGPWDEHNFVFHALRAFAHREPFTAVEDAKITPTYVPDLVSATLDLLLDQAHGIWHVANQGTYTWAELADLAAKVAGLEAAPHLQPVPQKDVNLPAPRPACTALASEKGIHLPSVEDALRRFLWQSEVCFRPPVAALEDQDPSFEMAAQA</sequence>
<dbReference type="InterPro" id="IPR001360">
    <property type="entry name" value="Glyco_hydro_1"/>
</dbReference>
<dbReference type="EMBL" id="CP047897">
    <property type="protein sequence ID" value="QHL88767.1"/>
    <property type="molecule type" value="Genomic_DNA"/>
</dbReference>
<dbReference type="CDD" id="cd05254">
    <property type="entry name" value="dTDP_HR_like_SDR_e"/>
    <property type="match status" value="1"/>
</dbReference>
<evidence type="ECO:0000256" key="2">
    <source>
        <dbReference type="ARBA" id="ARBA00010944"/>
    </source>
</evidence>